<dbReference type="InterPro" id="IPR038619">
    <property type="entry name" value="MraZ_sf"/>
</dbReference>
<dbReference type="GO" id="GO:2000143">
    <property type="term" value="P:negative regulation of DNA-templated transcription initiation"/>
    <property type="evidence" value="ECO:0007669"/>
    <property type="project" value="TreeGrafter"/>
</dbReference>
<evidence type="ECO:0000256" key="3">
    <source>
        <dbReference type="ARBA" id="ARBA00022737"/>
    </source>
</evidence>
<dbReference type="OrthoDB" id="9807753at2"/>
<feature type="domain" description="SpoVT-AbrB" evidence="8">
    <location>
        <begin position="79"/>
        <end position="122"/>
    </location>
</feature>
<keyword evidence="9" id="KW-0132">Cell division</keyword>
<evidence type="ECO:0000313" key="10">
    <source>
        <dbReference type="Proteomes" id="UP000093080"/>
    </source>
</evidence>
<accession>A0A1B9F4J4</accession>
<dbReference type="CDD" id="cd16321">
    <property type="entry name" value="MraZ_C"/>
    <property type="match status" value="1"/>
</dbReference>
<comment type="subunit">
    <text evidence="7">Forms oligomers.</text>
</comment>
<dbReference type="SUPFAM" id="SSF89447">
    <property type="entry name" value="AbrB/MazE/MraZ-like"/>
    <property type="match status" value="1"/>
</dbReference>
<evidence type="ECO:0000256" key="6">
    <source>
        <dbReference type="ARBA" id="ARBA00023163"/>
    </source>
</evidence>
<dbReference type="AlphaFoldDB" id="A0A1B9F4J4"/>
<comment type="subcellular location">
    <subcellularLocation>
        <location evidence="7">Cytoplasm</location>
        <location evidence="7">Nucleoid</location>
    </subcellularLocation>
</comment>
<dbReference type="InterPro" id="IPR003444">
    <property type="entry name" value="MraZ"/>
</dbReference>
<feature type="domain" description="SpoVT-AbrB" evidence="8">
    <location>
        <begin position="5"/>
        <end position="50"/>
    </location>
</feature>
<dbReference type="GO" id="GO:0051301">
    <property type="term" value="P:cell division"/>
    <property type="evidence" value="ECO:0007669"/>
    <property type="project" value="UniProtKB-KW"/>
</dbReference>
<protein>
    <recommendedName>
        <fullName evidence="1 7">Transcriptional regulator MraZ</fullName>
    </recommendedName>
</protein>
<dbReference type="Pfam" id="PF02381">
    <property type="entry name" value="MraZ"/>
    <property type="match status" value="2"/>
</dbReference>
<dbReference type="GO" id="GO:0003700">
    <property type="term" value="F:DNA-binding transcription factor activity"/>
    <property type="evidence" value="ECO:0007669"/>
    <property type="project" value="UniProtKB-UniRule"/>
</dbReference>
<dbReference type="HAMAP" id="MF_01008">
    <property type="entry name" value="MraZ"/>
    <property type="match status" value="1"/>
</dbReference>
<dbReference type="InterPro" id="IPR035642">
    <property type="entry name" value="MraZ_N"/>
</dbReference>
<evidence type="ECO:0000256" key="1">
    <source>
        <dbReference type="ARBA" id="ARBA00013860"/>
    </source>
</evidence>
<dbReference type="GO" id="GO:0005737">
    <property type="term" value="C:cytoplasm"/>
    <property type="evidence" value="ECO:0007669"/>
    <property type="project" value="UniProtKB-UniRule"/>
</dbReference>
<keyword evidence="9" id="KW-0131">Cell cycle</keyword>
<keyword evidence="2 7" id="KW-0963">Cytoplasm</keyword>
<dbReference type="GO" id="GO:0009295">
    <property type="term" value="C:nucleoid"/>
    <property type="evidence" value="ECO:0007669"/>
    <property type="project" value="UniProtKB-SubCell"/>
</dbReference>
<dbReference type="PANTHER" id="PTHR34701">
    <property type="entry name" value="TRANSCRIPTIONAL REGULATOR MRAZ"/>
    <property type="match status" value="1"/>
</dbReference>
<dbReference type="InterPro" id="IPR007159">
    <property type="entry name" value="SpoVT-AbrB_dom"/>
</dbReference>
<keyword evidence="10" id="KW-1185">Reference proteome</keyword>
<dbReference type="CDD" id="cd16320">
    <property type="entry name" value="MraZ_N"/>
    <property type="match status" value="1"/>
</dbReference>
<evidence type="ECO:0000256" key="7">
    <source>
        <dbReference type="HAMAP-Rule" id="MF_01008"/>
    </source>
</evidence>
<dbReference type="PROSITE" id="PS51740">
    <property type="entry name" value="SPOVT_ABRB"/>
    <property type="match status" value="2"/>
</dbReference>
<sequence>MFRGKSIHSLDAKGRLSIPARFKEVLKSKYSEKLFVTNQVKCLVAYPYEEWRKIEERFLGHPLPPPKIQQFQRYFVASAVECKLDSHGRILIPATLRDEVEIEKEVVLLGMLDHFEIWSRDKLEQELKIVKEQFDEYSSFVSDNTK</sequence>
<evidence type="ECO:0000256" key="2">
    <source>
        <dbReference type="ARBA" id="ARBA00022490"/>
    </source>
</evidence>
<organism evidence="9 10">
    <name type="scientific">Dissulfuribacter thermophilus</name>
    <dbReference type="NCBI Taxonomy" id="1156395"/>
    <lineage>
        <taxon>Bacteria</taxon>
        <taxon>Pseudomonadati</taxon>
        <taxon>Thermodesulfobacteriota</taxon>
        <taxon>Dissulfuribacteria</taxon>
        <taxon>Dissulfuribacterales</taxon>
        <taxon>Dissulfuribacteraceae</taxon>
        <taxon>Dissulfuribacter</taxon>
    </lineage>
</organism>
<dbReference type="PATRIC" id="fig|1156395.6.peg.1819"/>
<dbReference type="InterPro" id="IPR020603">
    <property type="entry name" value="MraZ_dom"/>
</dbReference>
<dbReference type="NCBIfam" id="TIGR00242">
    <property type="entry name" value="division/cell wall cluster transcriptional repressor MraZ"/>
    <property type="match status" value="1"/>
</dbReference>
<name>A0A1B9F4J4_9BACT</name>
<keyword evidence="5 7" id="KW-0238">DNA-binding</keyword>
<reference evidence="9 10" key="1">
    <citation type="submission" date="2016-06" db="EMBL/GenBank/DDBJ databases">
        <title>Respiratory ammonification of nitrate coupled to the oxidation of elemental sulfur in deep-sea autotrophic thermophilic bacteria.</title>
        <authorList>
            <person name="Slobodkina G.B."/>
            <person name="Mardanov A.V."/>
            <person name="Ravin N.V."/>
            <person name="Frolova A.A."/>
            <person name="Viryasiv M.B."/>
            <person name="Chernyh N.A."/>
            <person name="Bonch-Osmolovskaya E.A."/>
            <person name="Slobodkin A.I."/>
        </authorList>
    </citation>
    <scope>NUCLEOTIDE SEQUENCE [LARGE SCALE GENOMIC DNA]</scope>
    <source>
        <strain evidence="9 10">S69</strain>
    </source>
</reference>
<comment type="caution">
    <text evidence="9">The sequence shown here is derived from an EMBL/GenBank/DDBJ whole genome shotgun (WGS) entry which is preliminary data.</text>
</comment>
<keyword evidence="6 7" id="KW-0804">Transcription</keyword>
<evidence type="ECO:0000259" key="8">
    <source>
        <dbReference type="PROSITE" id="PS51740"/>
    </source>
</evidence>
<evidence type="ECO:0000256" key="5">
    <source>
        <dbReference type="ARBA" id="ARBA00023125"/>
    </source>
</evidence>
<gene>
    <name evidence="7" type="primary">mraZ</name>
    <name evidence="9" type="ORF">DBT_1804</name>
</gene>
<dbReference type="GO" id="GO:0000976">
    <property type="term" value="F:transcription cis-regulatory region binding"/>
    <property type="evidence" value="ECO:0007669"/>
    <property type="project" value="TreeGrafter"/>
</dbReference>
<keyword evidence="4 7" id="KW-0805">Transcription regulation</keyword>
<dbReference type="STRING" id="1156395.DBT_1804"/>
<dbReference type="RefSeq" id="WP_067619209.1">
    <property type="nucleotide sequence ID" value="NZ_MAGO01000009.1"/>
</dbReference>
<keyword evidence="3" id="KW-0677">Repeat</keyword>
<evidence type="ECO:0000256" key="4">
    <source>
        <dbReference type="ARBA" id="ARBA00023015"/>
    </source>
</evidence>
<comment type="similarity">
    <text evidence="7">Belongs to the MraZ family.</text>
</comment>
<dbReference type="EMBL" id="MAGO01000009">
    <property type="protein sequence ID" value="OCC14744.1"/>
    <property type="molecule type" value="Genomic_DNA"/>
</dbReference>
<dbReference type="InterPro" id="IPR037914">
    <property type="entry name" value="SpoVT-AbrB_sf"/>
</dbReference>
<dbReference type="Proteomes" id="UP000093080">
    <property type="component" value="Unassembled WGS sequence"/>
</dbReference>
<dbReference type="InterPro" id="IPR035644">
    <property type="entry name" value="MraZ_C"/>
</dbReference>
<evidence type="ECO:0000313" key="9">
    <source>
        <dbReference type="EMBL" id="OCC14744.1"/>
    </source>
</evidence>
<dbReference type="PANTHER" id="PTHR34701:SF1">
    <property type="entry name" value="TRANSCRIPTIONAL REGULATOR MRAZ"/>
    <property type="match status" value="1"/>
</dbReference>
<proteinExistence type="inferred from homology"/>
<dbReference type="Gene3D" id="3.40.1550.20">
    <property type="entry name" value="Transcriptional regulator MraZ domain"/>
    <property type="match status" value="1"/>
</dbReference>